<dbReference type="PATRIC" id="fig|1110509.7.peg.820"/>
<dbReference type="STRING" id="1110509.Mhar_0731"/>
<accession>G7WKS6</accession>
<dbReference type="KEGG" id="mhi:Mhar_0731"/>
<feature type="transmembrane region" description="Helical" evidence="1">
    <location>
        <begin position="66"/>
        <end position="86"/>
    </location>
</feature>
<dbReference type="EMBL" id="CP003117">
    <property type="protein sequence ID" value="AET64109.1"/>
    <property type="molecule type" value="Genomic_DNA"/>
</dbReference>
<keyword evidence="1" id="KW-0812">Transmembrane</keyword>
<evidence type="ECO:0000313" key="2">
    <source>
        <dbReference type="EMBL" id="AET64109.1"/>
    </source>
</evidence>
<dbReference type="PANTHER" id="PTHR31970:SF9">
    <property type="entry name" value="MOLYBDATE TRANSPORTER 2"/>
    <property type="match status" value="1"/>
</dbReference>
<evidence type="ECO:0000313" key="3">
    <source>
        <dbReference type="Proteomes" id="UP000005877"/>
    </source>
</evidence>
<keyword evidence="1" id="KW-0472">Membrane</keyword>
<evidence type="ECO:0000256" key="1">
    <source>
        <dbReference type="SAM" id="Phobius"/>
    </source>
</evidence>
<feature type="transmembrane region" description="Helical" evidence="1">
    <location>
        <begin position="255"/>
        <end position="278"/>
    </location>
</feature>
<feature type="transmembrane region" description="Helical" evidence="1">
    <location>
        <begin position="283"/>
        <end position="301"/>
    </location>
</feature>
<feature type="transmembrane region" description="Helical" evidence="1">
    <location>
        <begin position="321"/>
        <end position="342"/>
    </location>
</feature>
<feature type="transmembrane region" description="Helical" evidence="1">
    <location>
        <begin position="224"/>
        <end position="243"/>
    </location>
</feature>
<protein>
    <submittedName>
        <fullName evidence="2">Sulfate transporter</fullName>
    </submittedName>
</protein>
<feature type="transmembrane region" description="Helical" evidence="1">
    <location>
        <begin position="27"/>
        <end position="46"/>
    </location>
</feature>
<dbReference type="GO" id="GO:0015098">
    <property type="term" value="F:molybdate ion transmembrane transporter activity"/>
    <property type="evidence" value="ECO:0007669"/>
    <property type="project" value="InterPro"/>
</dbReference>
<keyword evidence="3" id="KW-1185">Reference proteome</keyword>
<dbReference type="PANTHER" id="PTHR31970">
    <property type="match status" value="1"/>
</dbReference>
<dbReference type="AlphaFoldDB" id="G7WKS6"/>
<dbReference type="Pfam" id="PF16983">
    <property type="entry name" value="MFS_MOT1"/>
    <property type="match status" value="2"/>
</dbReference>
<reference evidence="2 3" key="1">
    <citation type="journal article" date="2012" name="PLoS ONE">
        <title>The genome characteristics and predicted function of methyl-group oxidation pathway in the obligate aceticlastic methanogens, Methanosaeta spp.</title>
        <authorList>
            <person name="Zhu J."/>
            <person name="Zheng H."/>
            <person name="Ai G."/>
            <person name="Zhang G."/>
            <person name="Liu D."/>
            <person name="Liu X."/>
            <person name="Dong X."/>
        </authorList>
    </citation>
    <scope>NUCLEOTIDE SEQUENCE [LARGE SCALE GENOMIC DNA]</scope>
    <source>
        <strain evidence="2 3">6Ac</strain>
    </source>
</reference>
<sequence>MGNFGTVLPILLGAALVSEVDLGPALLFIGLWYIVMGIHYGIPMSVEPMKAIGAIAIAGELTSGEIAASGLILGVGLLALGSFRGFERLQGLIPEGVVRGVQLGLGLILIKTSAGMMVQDLIFAAAAVGIFLLFLLVRSWRGLPDVSILAVFGLGIGYGISTRGVPDIQLISIGVLPVPDPATFIWAGWHLVLPQIPLTLTNATVATALIAEDLFKKRIEPDRLCVTMGIMNIISAPFGGFPICHGAGGLAAHHRFGAVSGLSTVMGGLVLLVVALFFAGAEALAILPIGLFGALLLFVALEMGRCGLRTDAPLLTGSIALLALFTNVGLAFLFGIVLAAALRR</sequence>
<organism evidence="2 3">
    <name type="scientific">Methanothrix harundinacea (strain 6Ac)</name>
    <name type="common">Methanosaeta harundinacea</name>
    <dbReference type="NCBI Taxonomy" id="1110509"/>
    <lineage>
        <taxon>Archaea</taxon>
        <taxon>Methanobacteriati</taxon>
        <taxon>Methanobacteriota</taxon>
        <taxon>Stenosarchaea group</taxon>
        <taxon>Methanomicrobia</taxon>
        <taxon>Methanotrichales</taxon>
        <taxon>Methanotrichaceae</taxon>
        <taxon>Methanothrix</taxon>
    </lineage>
</organism>
<dbReference type="Proteomes" id="UP000005877">
    <property type="component" value="Chromosome"/>
</dbReference>
<dbReference type="InterPro" id="IPR031563">
    <property type="entry name" value="MOT1/MOT2"/>
</dbReference>
<dbReference type="HOGENOM" id="CLU_032158_1_0_2"/>
<keyword evidence="1" id="KW-1133">Transmembrane helix</keyword>
<feature type="transmembrane region" description="Helical" evidence="1">
    <location>
        <begin position="122"/>
        <end position="140"/>
    </location>
</feature>
<proteinExistence type="predicted"/>
<name>G7WKS6_METH6</name>
<gene>
    <name evidence="2" type="ordered locus">Mhar_0731</name>
</gene>
<feature type="transmembrane region" description="Helical" evidence="1">
    <location>
        <begin position="146"/>
        <end position="165"/>
    </location>
</feature>